<sequence length="285" mass="29104">MEVALAIELGGTKNSVGLVNRDGKVVDSGVLDPPEALDGLWEQIEVYLEQVPDRVAKVGGSLTACGVSVGPAVEELAGGSTRDVLAEAGLIVAESVDVPVFVDTAGRAFALAEGWVGSARGSEHFAALNIDDSVTGGVVLDGRLLDGGLSHAGRVGHVIVEPEGRRCACGARGCLEAEVSVGAIESSTGRPLTEPSYEHMQYVGLLVGRAAASIANLLDLRLIVCGGRVAREYASTMFLAAQAELDASCRLAFSRGTVIVSAKAPQPAGIVGAAAVGWRGFGEGV</sequence>
<name>A0A6J6X939_9ZZZZ</name>
<dbReference type="EMBL" id="CAFAAJ010000014">
    <property type="protein sequence ID" value="CAB4791756.1"/>
    <property type="molecule type" value="Genomic_DNA"/>
</dbReference>
<dbReference type="AlphaFoldDB" id="A0A6J6X939"/>
<reference evidence="1" key="1">
    <citation type="submission" date="2020-05" db="EMBL/GenBank/DDBJ databases">
        <authorList>
            <person name="Chiriac C."/>
            <person name="Salcher M."/>
            <person name="Ghai R."/>
            <person name="Kavagutti S V."/>
        </authorList>
    </citation>
    <scope>NUCLEOTIDE SEQUENCE</scope>
</reference>
<gene>
    <name evidence="1" type="ORF">UFOPK3001_00336</name>
</gene>
<proteinExistence type="predicted"/>
<evidence type="ECO:0000313" key="1">
    <source>
        <dbReference type="EMBL" id="CAB4791756.1"/>
    </source>
</evidence>
<dbReference type="PANTHER" id="PTHR18964:SF149">
    <property type="entry name" value="BIFUNCTIONAL UDP-N-ACETYLGLUCOSAMINE 2-EPIMERASE_N-ACETYLMANNOSAMINE KINASE"/>
    <property type="match status" value="1"/>
</dbReference>
<dbReference type="Pfam" id="PF00480">
    <property type="entry name" value="ROK"/>
    <property type="match status" value="1"/>
</dbReference>
<dbReference type="Gene3D" id="3.30.420.40">
    <property type="match status" value="2"/>
</dbReference>
<dbReference type="PANTHER" id="PTHR18964">
    <property type="entry name" value="ROK (REPRESSOR, ORF, KINASE) FAMILY"/>
    <property type="match status" value="1"/>
</dbReference>
<dbReference type="SUPFAM" id="SSF53067">
    <property type="entry name" value="Actin-like ATPase domain"/>
    <property type="match status" value="1"/>
</dbReference>
<organism evidence="1">
    <name type="scientific">freshwater metagenome</name>
    <dbReference type="NCBI Taxonomy" id="449393"/>
    <lineage>
        <taxon>unclassified sequences</taxon>
        <taxon>metagenomes</taxon>
        <taxon>ecological metagenomes</taxon>
    </lineage>
</organism>
<dbReference type="InterPro" id="IPR043129">
    <property type="entry name" value="ATPase_NBD"/>
</dbReference>
<accession>A0A6J6X939</accession>
<protein>
    <submittedName>
        <fullName evidence="1">Unannotated protein</fullName>
    </submittedName>
</protein>
<dbReference type="InterPro" id="IPR000600">
    <property type="entry name" value="ROK"/>
</dbReference>